<dbReference type="GeneID" id="95805841"/>
<dbReference type="Proteomes" id="UP000198251">
    <property type="component" value="Chromosome I"/>
</dbReference>
<reference evidence="1 2" key="1">
    <citation type="submission" date="2016-06" db="EMBL/GenBank/DDBJ databases">
        <authorList>
            <person name="Kjaerup R.B."/>
            <person name="Dalgaard T.S."/>
            <person name="Juul-Madsen H.R."/>
        </authorList>
    </citation>
    <scope>NUCLEOTIDE SEQUENCE [LARGE SCALE GENOMIC DNA]</scope>
    <source>
        <strain evidence="1 2">DSM 43913</strain>
    </source>
</reference>
<dbReference type="AlphaFoldDB" id="A0A1C5GG38"/>
<sequence length="45" mass="4978">MPGRTRPVKVDISDATQVSLRVSTTNLDQCHGDSTGVWIAPRVRR</sequence>
<evidence type="ECO:0000313" key="2">
    <source>
        <dbReference type="Proteomes" id="UP000198251"/>
    </source>
</evidence>
<accession>A0A1C5GG38</accession>
<keyword evidence="2" id="KW-1185">Reference proteome</keyword>
<evidence type="ECO:0008006" key="3">
    <source>
        <dbReference type="Google" id="ProtNLM"/>
    </source>
</evidence>
<evidence type="ECO:0000313" key="1">
    <source>
        <dbReference type="EMBL" id="SCG18076.1"/>
    </source>
</evidence>
<dbReference type="EMBL" id="LT607733">
    <property type="protein sequence ID" value="SCG18076.1"/>
    <property type="molecule type" value="Genomic_DNA"/>
</dbReference>
<proteinExistence type="predicted"/>
<protein>
    <recommendedName>
        <fullName evidence="3">NPCBM/NEW2 domain-containing protein</fullName>
    </recommendedName>
</protein>
<dbReference type="RefSeq" id="WP_157747199.1">
    <property type="nucleotide sequence ID" value="NZ_JBFAAC010000006.1"/>
</dbReference>
<name>A0A1C5GG38_MICEH</name>
<organism evidence="1 2">
    <name type="scientific">Micromonospora echinofusca</name>
    <dbReference type="NCBI Taxonomy" id="47858"/>
    <lineage>
        <taxon>Bacteria</taxon>
        <taxon>Bacillati</taxon>
        <taxon>Actinomycetota</taxon>
        <taxon>Actinomycetes</taxon>
        <taxon>Micromonosporales</taxon>
        <taxon>Micromonosporaceae</taxon>
        <taxon>Micromonospora</taxon>
    </lineage>
</organism>
<gene>
    <name evidence="1" type="ORF">GA0070610_4409</name>
</gene>